<gene>
    <name evidence="1" type="ORF">DES53_107200</name>
</gene>
<dbReference type="AlphaFoldDB" id="A0A366HID7"/>
<organism evidence="1 2">
    <name type="scientific">Roseimicrobium gellanilyticum</name>
    <dbReference type="NCBI Taxonomy" id="748857"/>
    <lineage>
        <taxon>Bacteria</taxon>
        <taxon>Pseudomonadati</taxon>
        <taxon>Verrucomicrobiota</taxon>
        <taxon>Verrucomicrobiia</taxon>
        <taxon>Verrucomicrobiales</taxon>
        <taxon>Verrucomicrobiaceae</taxon>
        <taxon>Roseimicrobium</taxon>
    </lineage>
</organism>
<dbReference type="InterPro" id="IPR045665">
    <property type="entry name" value="DUF6386"/>
</dbReference>
<dbReference type="Proteomes" id="UP000253426">
    <property type="component" value="Unassembled WGS sequence"/>
</dbReference>
<evidence type="ECO:0000313" key="2">
    <source>
        <dbReference type="Proteomes" id="UP000253426"/>
    </source>
</evidence>
<sequence>MNLSFVTDTSTLCVFDLEALRHRLHDDADWWSIPEDEVAEVNLGNVAFLGLGKDGRFDVRLVDEVHNGICVMLKCPSGRMFIGAGEEVTGGELEPEAVRGGGFYRVEPGTYVVHAALVVPNQIQLSLSRTVNSPVNRFLVPVSLMEKNHI</sequence>
<proteinExistence type="predicted"/>
<dbReference type="EMBL" id="QNRR01000007">
    <property type="protein sequence ID" value="RBP41369.1"/>
    <property type="molecule type" value="Genomic_DNA"/>
</dbReference>
<accession>A0A366HID7</accession>
<evidence type="ECO:0000313" key="1">
    <source>
        <dbReference type="EMBL" id="RBP41369.1"/>
    </source>
</evidence>
<reference evidence="1 2" key="1">
    <citation type="submission" date="2018-06" db="EMBL/GenBank/DDBJ databases">
        <title>Genomic Encyclopedia of Type Strains, Phase IV (KMG-IV): sequencing the most valuable type-strain genomes for metagenomic binning, comparative biology and taxonomic classification.</title>
        <authorList>
            <person name="Goeker M."/>
        </authorList>
    </citation>
    <scope>NUCLEOTIDE SEQUENCE [LARGE SCALE GENOMIC DNA]</scope>
    <source>
        <strain evidence="1 2">DSM 25532</strain>
    </source>
</reference>
<name>A0A366HID7_9BACT</name>
<dbReference type="RefSeq" id="WP_211325619.1">
    <property type="nucleotide sequence ID" value="NZ_QNRR01000007.1"/>
</dbReference>
<comment type="caution">
    <text evidence="1">The sequence shown here is derived from an EMBL/GenBank/DDBJ whole genome shotgun (WGS) entry which is preliminary data.</text>
</comment>
<keyword evidence="2" id="KW-1185">Reference proteome</keyword>
<dbReference type="Pfam" id="PF19923">
    <property type="entry name" value="DUF6386"/>
    <property type="match status" value="1"/>
</dbReference>
<protein>
    <submittedName>
        <fullName evidence="1">Uncharacterized protein</fullName>
    </submittedName>
</protein>